<reference evidence="1 2" key="1">
    <citation type="journal article" date="2014" name="Antonie Van Leeuwenhoek">
        <title>Hyphomonas beringensis sp. nov. and Hyphomonas chukchiensis sp. nov., isolated from surface seawater of the Bering Sea and Chukchi Sea.</title>
        <authorList>
            <person name="Li C."/>
            <person name="Lai Q."/>
            <person name="Li G."/>
            <person name="Dong C."/>
            <person name="Wang J."/>
            <person name="Liao Y."/>
            <person name="Shao Z."/>
        </authorList>
    </citation>
    <scope>NUCLEOTIDE SEQUENCE [LARGE SCALE GENOMIC DNA]</scope>
    <source>
        <strain evidence="1 2">PS728</strain>
    </source>
</reference>
<proteinExistence type="predicted"/>
<evidence type="ECO:0008006" key="3">
    <source>
        <dbReference type="Google" id="ProtNLM"/>
    </source>
</evidence>
<protein>
    <recommendedName>
        <fullName evidence="3">IrrE N-terminal-like domain-containing protein</fullName>
    </recommendedName>
</protein>
<dbReference type="EMBL" id="ARYM01000029">
    <property type="protein sequence ID" value="KCZ96956.1"/>
    <property type="molecule type" value="Genomic_DNA"/>
</dbReference>
<name>A0A062V4U0_9PROT</name>
<evidence type="ECO:0000313" key="1">
    <source>
        <dbReference type="EMBL" id="KCZ96956.1"/>
    </source>
</evidence>
<comment type="caution">
    <text evidence="1">The sequence shown here is derived from an EMBL/GenBank/DDBJ whole genome shotgun (WGS) entry which is preliminary data.</text>
</comment>
<dbReference type="OrthoDB" id="8448751at2"/>
<evidence type="ECO:0000313" key="2">
    <source>
        <dbReference type="Proteomes" id="UP000027100"/>
    </source>
</evidence>
<sequence length="193" mass="21936">MPFSDLLDHVDAGAGNRVIVDADIVPKLKELTGQDKVYFVPADLDTAISFGHVKRYREHDVPYGQPLWVTEVRFSNKLNTCWRRFVCCKELMHAFDAEHERADTAEKFLQLLNELELPPPTPSGMLVSEARAVWSAMAVLAPARLIAPLSERYKAGDISDYEVALALRVPEFYVPHIMEDAFPRIVQRLRNET</sequence>
<dbReference type="AlphaFoldDB" id="A0A062V4U0"/>
<accession>A0A062V4U0</accession>
<keyword evidence="2" id="KW-1185">Reference proteome</keyword>
<dbReference type="eggNOG" id="ENOG502ZKV8">
    <property type="taxonomic scope" value="Bacteria"/>
</dbReference>
<organism evidence="1 2">
    <name type="scientific">Hyphomonas polymorpha PS728</name>
    <dbReference type="NCBI Taxonomy" id="1280954"/>
    <lineage>
        <taxon>Bacteria</taxon>
        <taxon>Pseudomonadati</taxon>
        <taxon>Pseudomonadota</taxon>
        <taxon>Alphaproteobacteria</taxon>
        <taxon>Hyphomonadales</taxon>
        <taxon>Hyphomonadaceae</taxon>
        <taxon>Hyphomonas</taxon>
    </lineage>
</organism>
<dbReference type="Proteomes" id="UP000027100">
    <property type="component" value="Unassembled WGS sequence"/>
</dbReference>
<dbReference type="RefSeq" id="WP_035601718.1">
    <property type="nucleotide sequence ID" value="NZ_ARYM01000029.1"/>
</dbReference>
<gene>
    <name evidence="1" type="ORF">HPO_17445</name>
</gene>